<dbReference type="OrthoDB" id="7808807at2"/>
<dbReference type="InterPro" id="IPR001638">
    <property type="entry name" value="Solute-binding_3/MltF_N"/>
</dbReference>
<keyword evidence="5" id="KW-1185">Reference proteome</keyword>
<feature type="signal peptide" evidence="2">
    <location>
        <begin position="1"/>
        <end position="25"/>
    </location>
</feature>
<evidence type="ECO:0000256" key="2">
    <source>
        <dbReference type="SAM" id="SignalP"/>
    </source>
</evidence>
<dbReference type="Pfam" id="PF09084">
    <property type="entry name" value="NMT1"/>
    <property type="match status" value="1"/>
</dbReference>
<feature type="region of interest" description="Disordered" evidence="1">
    <location>
        <begin position="23"/>
        <end position="50"/>
    </location>
</feature>
<feature type="compositionally biased region" description="Low complexity" evidence="1">
    <location>
        <begin position="37"/>
        <end position="50"/>
    </location>
</feature>
<dbReference type="AlphaFoldDB" id="A0A1H4AQE6"/>
<dbReference type="PANTHER" id="PTHR31528">
    <property type="entry name" value="4-AMINO-5-HYDROXYMETHYL-2-METHYLPYRIMIDINE PHOSPHATE SYNTHASE THI11-RELATED"/>
    <property type="match status" value="1"/>
</dbReference>
<dbReference type="PANTHER" id="PTHR31528:SF15">
    <property type="entry name" value="RIBOFLAVIN-BINDING PROTEIN RIBY"/>
    <property type="match status" value="1"/>
</dbReference>
<dbReference type="SMART" id="SM00062">
    <property type="entry name" value="PBPb"/>
    <property type="match status" value="1"/>
</dbReference>
<dbReference type="InterPro" id="IPR015168">
    <property type="entry name" value="SsuA/THI5"/>
</dbReference>
<dbReference type="SUPFAM" id="SSF53850">
    <property type="entry name" value="Periplasmic binding protein-like II"/>
    <property type="match status" value="1"/>
</dbReference>
<dbReference type="InterPro" id="IPR027939">
    <property type="entry name" value="NMT1/THI5"/>
</dbReference>
<evidence type="ECO:0000259" key="3">
    <source>
        <dbReference type="SMART" id="SM00062"/>
    </source>
</evidence>
<feature type="domain" description="Solute-binding protein family 3/N-terminal" evidence="3">
    <location>
        <begin position="54"/>
        <end position="273"/>
    </location>
</feature>
<gene>
    <name evidence="4" type="ORF">SAMN02910418_01465</name>
</gene>
<proteinExistence type="predicted"/>
<dbReference type="Gene3D" id="3.40.190.10">
    <property type="entry name" value="Periplasmic binding protein-like II"/>
    <property type="match status" value="2"/>
</dbReference>
<dbReference type="GO" id="GO:0009228">
    <property type="term" value="P:thiamine biosynthetic process"/>
    <property type="evidence" value="ECO:0007669"/>
    <property type="project" value="InterPro"/>
</dbReference>
<evidence type="ECO:0000256" key="1">
    <source>
        <dbReference type="SAM" id="MobiDB-lite"/>
    </source>
</evidence>
<feature type="chain" id="PRO_5038727357" evidence="2">
    <location>
        <begin position="26"/>
        <end position="352"/>
    </location>
</feature>
<evidence type="ECO:0000313" key="4">
    <source>
        <dbReference type="EMBL" id="SEA37914.1"/>
    </source>
</evidence>
<organism evidence="4 5">
    <name type="scientific">Bowdeniella nasicola</name>
    <dbReference type="NCBI Taxonomy" id="208480"/>
    <lineage>
        <taxon>Bacteria</taxon>
        <taxon>Bacillati</taxon>
        <taxon>Actinomycetota</taxon>
        <taxon>Actinomycetes</taxon>
        <taxon>Actinomycetales</taxon>
        <taxon>Actinomycetaceae</taxon>
        <taxon>Bowdeniella</taxon>
    </lineage>
</organism>
<accession>A0A1H4AQE6</accession>
<evidence type="ECO:0000313" key="5">
    <source>
        <dbReference type="Proteomes" id="UP000199288"/>
    </source>
</evidence>
<dbReference type="RefSeq" id="WP_143027368.1">
    <property type="nucleotide sequence ID" value="NZ_FNQV01000008.1"/>
</dbReference>
<sequence length="352" mass="37422">MKRRFLALMVILLALLAGCTTPTSTEPRAGDSAIPASPRSTETDSSASSDDLTPLTIGLTYIPDIQFAPFYLADKRGYFTDEGLAVTLRHHGAGESLFGALAAGDEDVVNAGADEMLQARSQGIRVTTFAQMYQTYPAVLITPKASDISSLAELKGKRVGVPGPFGESWFALLAMIEEAGLTQDDLTIEFIGYTIQAALMTEKVDAVIGFSNSDVINFEAAGMEVKTFSIANNPLKSIALGALETTVDKQPDVLNKLNSALSKAMRDIMEDPASAVSDSVDYLPKVTGANKIMLAEQVLTATAKLYGDDPLALDPAAWPEMAEFLRSNGLLQGEVDATAAVRDVSDSAKKND</sequence>
<reference evidence="5" key="1">
    <citation type="submission" date="2016-10" db="EMBL/GenBank/DDBJ databases">
        <authorList>
            <person name="Varghese N."/>
            <person name="Submissions S."/>
        </authorList>
    </citation>
    <scope>NUCLEOTIDE SEQUENCE [LARGE SCALE GENOMIC DNA]</scope>
    <source>
        <strain evidence="5">KPR-1</strain>
    </source>
</reference>
<dbReference type="Proteomes" id="UP000199288">
    <property type="component" value="Unassembled WGS sequence"/>
</dbReference>
<dbReference type="PROSITE" id="PS51257">
    <property type="entry name" value="PROKAR_LIPOPROTEIN"/>
    <property type="match status" value="1"/>
</dbReference>
<name>A0A1H4AQE6_9ACTO</name>
<keyword evidence="2" id="KW-0732">Signal</keyword>
<dbReference type="EMBL" id="FNQV01000008">
    <property type="protein sequence ID" value="SEA37914.1"/>
    <property type="molecule type" value="Genomic_DNA"/>
</dbReference>
<protein>
    <submittedName>
        <fullName evidence="4">NitT/TauT family transport system substrate-binding protein</fullName>
    </submittedName>
</protein>